<organism evidence="5 6">
    <name type="scientific">Providencia burhodogranariea DSM 19968</name>
    <dbReference type="NCBI Taxonomy" id="1141662"/>
    <lineage>
        <taxon>Bacteria</taxon>
        <taxon>Pseudomonadati</taxon>
        <taxon>Pseudomonadota</taxon>
        <taxon>Gammaproteobacteria</taxon>
        <taxon>Enterobacterales</taxon>
        <taxon>Morganellaceae</taxon>
        <taxon>Providencia</taxon>
    </lineage>
</organism>
<dbReference type="HOGENOM" id="CLU_005854_5_2_6"/>
<dbReference type="SUPFAM" id="SSF55816">
    <property type="entry name" value="5'-nucleotidase (syn. UDP-sugar hydrolase), C-terminal domain"/>
    <property type="match status" value="1"/>
</dbReference>
<evidence type="ECO:0000256" key="1">
    <source>
        <dbReference type="ARBA" id="ARBA00022729"/>
    </source>
</evidence>
<dbReference type="RefSeq" id="WP_008910829.1">
    <property type="nucleotide sequence ID" value="NZ_KB233222.1"/>
</dbReference>
<dbReference type="PATRIC" id="fig|1141662.3.peg.800"/>
<sequence>MKHKIGLLTLLISGALLAGCASKSTDTVKVQVIGINDFHGALKAPGDGKLGGIESIATLVNQLKAQNSNTIVVGAGDLVGASPLLSSMFYDEPTIEALSAIGMETSAVGNHEFDKGKEELLRKQNGGCHPTAGCVGKDSFAGADFNYLAANVIVKETGETLFPSYFIKEFDGVPMAFIGLTLEGTPAIVTPSGTAGLEFKNEVETINNQVKLLKAQGINSIGVLIHEGAIQQVSTKEKDINRCDNIQGPIVDIVNQLDGAVDFVVSGHTHQAYNCQINGKTVISAQSNGTLISQLNIEIDKKTKDIVSIKAENIPVETKRYEKNPELTSFVQKYEKIALPISQQVMGTLTESSNKKLTPAGDSSLGKIIADAQLYVASAKDQGGAQIAFMNSGGIRADLKAGEQTYGDLFTVQPFSNVVVTQSLTGAQIKQALEQQWQRERPQVMPVSKGFYYEWDENRKAGDKVIPNSIKLNGKPLDMNKSYRVAANEFLATGGSRFSAFEQGQGRVYSLPDNEALMKYFKDNSPISIPTDERIKKVN</sequence>
<dbReference type="Gene3D" id="3.60.21.10">
    <property type="match status" value="1"/>
</dbReference>
<dbReference type="InterPro" id="IPR036907">
    <property type="entry name" value="5'-Nucleotdase_C_sf"/>
</dbReference>
<dbReference type="STRING" id="1141662.OOA_03949"/>
<dbReference type="InterPro" id="IPR029052">
    <property type="entry name" value="Metallo-depent_PP-like"/>
</dbReference>
<dbReference type="PANTHER" id="PTHR11575">
    <property type="entry name" value="5'-NUCLEOTIDASE-RELATED"/>
    <property type="match status" value="1"/>
</dbReference>
<evidence type="ECO:0000313" key="6">
    <source>
        <dbReference type="Proteomes" id="UP000009336"/>
    </source>
</evidence>
<keyword evidence="2" id="KW-0378">Hydrolase</keyword>
<dbReference type="InterPro" id="IPR004843">
    <property type="entry name" value="Calcineurin-like_PHP"/>
</dbReference>
<feature type="signal peptide" evidence="2">
    <location>
        <begin position="1"/>
        <end position="18"/>
    </location>
</feature>
<dbReference type="SUPFAM" id="SSF56300">
    <property type="entry name" value="Metallo-dependent phosphatases"/>
    <property type="match status" value="1"/>
</dbReference>
<keyword evidence="6" id="KW-1185">Reference proteome</keyword>
<dbReference type="PRINTS" id="PR01607">
    <property type="entry name" value="APYRASEFAMLY"/>
</dbReference>
<dbReference type="PANTHER" id="PTHR11575:SF24">
    <property type="entry name" value="5'-NUCLEOTIDASE"/>
    <property type="match status" value="1"/>
</dbReference>
<dbReference type="GO" id="GO:0030288">
    <property type="term" value="C:outer membrane-bounded periplasmic space"/>
    <property type="evidence" value="ECO:0007669"/>
    <property type="project" value="TreeGrafter"/>
</dbReference>
<gene>
    <name evidence="5" type="ORF">OOA_03949</name>
</gene>
<feature type="chain" id="PRO_5003923940" evidence="2">
    <location>
        <begin position="19"/>
        <end position="539"/>
    </location>
</feature>
<feature type="domain" description="5'-Nucleotidase C-terminal" evidence="4">
    <location>
        <begin position="346"/>
        <end position="502"/>
    </location>
</feature>
<dbReference type="InterPro" id="IPR006179">
    <property type="entry name" value="5_nucleotidase/apyrase"/>
</dbReference>
<reference evidence="5 6" key="1">
    <citation type="journal article" date="2012" name="BMC Genomics">
        <title>Comparative genomics of bacteria in the genus Providencia isolated from wild Drosophila melanogaster.</title>
        <authorList>
            <person name="Galac M.R."/>
            <person name="Lazzaro B.P."/>
        </authorList>
    </citation>
    <scope>NUCLEOTIDE SEQUENCE [LARGE SCALE GENOMIC DNA]</scope>
    <source>
        <strain evidence="5 6">DSM 19968</strain>
    </source>
</reference>
<keyword evidence="1 2" id="KW-0732">Signal</keyword>
<dbReference type="EMBL" id="AKKL01000012">
    <property type="protein sequence ID" value="EKT63983.1"/>
    <property type="molecule type" value="Genomic_DNA"/>
</dbReference>
<dbReference type="eggNOG" id="COG0737">
    <property type="taxonomic scope" value="Bacteria"/>
</dbReference>
<evidence type="ECO:0000259" key="4">
    <source>
        <dbReference type="Pfam" id="PF02872"/>
    </source>
</evidence>
<feature type="domain" description="Calcineurin-like phosphoesterase" evidence="3">
    <location>
        <begin position="32"/>
        <end position="271"/>
    </location>
</feature>
<dbReference type="Gene3D" id="3.90.780.10">
    <property type="entry name" value="5'-Nucleotidase, C-terminal domain"/>
    <property type="match status" value="1"/>
</dbReference>
<evidence type="ECO:0000259" key="3">
    <source>
        <dbReference type="Pfam" id="PF00149"/>
    </source>
</evidence>
<dbReference type="Proteomes" id="UP000009336">
    <property type="component" value="Unassembled WGS sequence"/>
</dbReference>
<comment type="similarity">
    <text evidence="2">Belongs to the 5'-nucleotidase family.</text>
</comment>
<dbReference type="Pfam" id="PF02872">
    <property type="entry name" value="5_nucleotid_C"/>
    <property type="match status" value="1"/>
</dbReference>
<evidence type="ECO:0000313" key="5">
    <source>
        <dbReference type="EMBL" id="EKT63983.1"/>
    </source>
</evidence>
<dbReference type="GO" id="GO:0008768">
    <property type="term" value="F:UDP-sugar diphosphatase activity"/>
    <property type="evidence" value="ECO:0007669"/>
    <property type="project" value="TreeGrafter"/>
</dbReference>
<dbReference type="GO" id="GO:0009166">
    <property type="term" value="P:nucleotide catabolic process"/>
    <property type="evidence" value="ECO:0007669"/>
    <property type="project" value="InterPro"/>
</dbReference>
<evidence type="ECO:0000256" key="2">
    <source>
        <dbReference type="RuleBase" id="RU362119"/>
    </source>
</evidence>
<keyword evidence="2" id="KW-0547">Nucleotide-binding</keyword>
<dbReference type="OrthoDB" id="9803927at2"/>
<dbReference type="GO" id="GO:0008253">
    <property type="term" value="F:5'-nucleotidase activity"/>
    <property type="evidence" value="ECO:0007669"/>
    <property type="project" value="TreeGrafter"/>
</dbReference>
<accession>K8WTT0</accession>
<dbReference type="Pfam" id="PF00149">
    <property type="entry name" value="Metallophos"/>
    <property type="match status" value="1"/>
</dbReference>
<comment type="caution">
    <text evidence="5">The sequence shown here is derived from an EMBL/GenBank/DDBJ whole genome shotgun (WGS) entry which is preliminary data.</text>
</comment>
<dbReference type="GO" id="GO:0000166">
    <property type="term" value="F:nucleotide binding"/>
    <property type="evidence" value="ECO:0007669"/>
    <property type="project" value="UniProtKB-KW"/>
</dbReference>
<dbReference type="AlphaFoldDB" id="K8WTT0"/>
<dbReference type="InterPro" id="IPR008334">
    <property type="entry name" value="5'-Nucleotdase_C"/>
</dbReference>
<proteinExistence type="inferred from homology"/>
<protein>
    <submittedName>
        <fullName evidence="5">5'-nucleotidase</fullName>
    </submittedName>
</protein>
<name>K8WTT0_9GAMM</name>
<dbReference type="PROSITE" id="PS51257">
    <property type="entry name" value="PROKAR_LIPOPROTEIN"/>
    <property type="match status" value="1"/>
</dbReference>